<dbReference type="Pfam" id="PF02896">
    <property type="entry name" value="PEP-utilizers_C"/>
    <property type="match status" value="1"/>
</dbReference>
<name>A0A419DG55_9BACT</name>
<keyword evidence="12 15" id="KW-0460">Magnesium</keyword>
<gene>
    <name evidence="20" type="ORF">C4544_00960</name>
</gene>
<comment type="function">
    <text evidence="2 15">Catalyzes the phosphorylation of pyruvate to phosphoenolpyruvate.</text>
</comment>
<feature type="domain" description="PEP-utilising enzyme C-terminal" evidence="19">
    <location>
        <begin position="485"/>
        <end position="783"/>
    </location>
</feature>
<dbReference type="InterPro" id="IPR008279">
    <property type="entry name" value="PEP-util_enz_mobile_dom"/>
</dbReference>
<sequence length="809" mass="89780">MKDILWFDEVGKDDGKYVGGKGANLGELTRAGLPVPKGFIVTAQAYFDFLEKTKLKARIAEILEGLDVEDSKDLQKRAVRIQIEIKKADFPHHLAHEIIKNYHKLAKETHTKKESLYVAVRSSATAEDLADASFAGQQATYLNVLGDIKVLHAVLKCWASLFEARAIYYREDKGFDQLEVGIAVPVQQMVNADKAGVMFTIDPTNNDMDHISIEAAYGLGEVVVLGALTPDRYLVDKKTQEITDKEIHKQTWMLTREGGSADTDNTEDISKDGVPVPEDKQEAQKLTDEEIMKLTDLALKIEEHYGKPQDTEWAVDRGEVYMLQSRPITTLDQNANIKNQNKDEKGTDSGQAAVTESNGTDISQAEVILKGSAASVGMAGGPVKIIHSPSEIDKILEGDVLVTEMTTPDFVPAMKRASAIVTDEGGRTCHAAIVSRELGIPCVVGTETATETLKKYPEVTVDGKGGMVYAGLIKADAPADEAGSVQTSAQAPLITATKIYVNLGEPDLAEKVASRDVDGVGLLRAEFIIMESIGEHPKKMIKEGRSSEYITKLADGLEKFARAFDPRPVIYRATDFKTNEYRGLKGGEEFEPEEDNPMIGYRGCFRYLKDSQEFKLELEAIKKVRQNFKNLHLMIPFVRRTDEFKKVKEIVNGIGLNKEQDPDFKLWIMVEVPSAVIEIEKYCQMGIDGVSIGSNDLTQLVLGLDRDSSSVAEEFDERYGAVQEMIKRTVETCRDYGITCSICGQAPSVYPEITQKMVEYGTTSISVNPDMIEQTRKIVAEVEERLLLKEMSDVQKKLSELEHKIRENE</sequence>
<evidence type="ECO:0000256" key="5">
    <source>
        <dbReference type="ARBA" id="ARBA00011996"/>
    </source>
</evidence>
<evidence type="ECO:0000259" key="19">
    <source>
        <dbReference type="Pfam" id="PF02896"/>
    </source>
</evidence>
<proteinExistence type="inferred from homology"/>
<comment type="catalytic activity">
    <reaction evidence="14 15">
        <text>pyruvate + ATP + H2O = phosphoenolpyruvate + AMP + phosphate + 2 H(+)</text>
        <dbReference type="Rhea" id="RHEA:11364"/>
        <dbReference type="ChEBI" id="CHEBI:15361"/>
        <dbReference type="ChEBI" id="CHEBI:15377"/>
        <dbReference type="ChEBI" id="CHEBI:15378"/>
        <dbReference type="ChEBI" id="CHEBI:30616"/>
        <dbReference type="ChEBI" id="CHEBI:43474"/>
        <dbReference type="ChEBI" id="CHEBI:58702"/>
        <dbReference type="ChEBI" id="CHEBI:456215"/>
        <dbReference type="EC" id="2.7.9.2"/>
    </reaction>
</comment>
<evidence type="ECO:0000256" key="11">
    <source>
        <dbReference type="ARBA" id="ARBA00022840"/>
    </source>
</evidence>
<dbReference type="InterPro" id="IPR015813">
    <property type="entry name" value="Pyrv/PenolPyrv_kinase-like_dom"/>
</dbReference>
<dbReference type="PANTHER" id="PTHR43030:SF1">
    <property type="entry name" value="PHOSPHOENOLPYRUVATE SYNTHASE"/>
    <property type="match status" value="1"/>
</dbReference>
<dbReference type="PROSITE" id="PS00370">
    <property type="entry name" value="PEP_ENZYMES_PHOS_SITE"/>
    <property type="match status" value="1"/>
</dbReference>
<dbReference type="PIRSF" id="PIRSF000854">
    <property type="entry name" value="PEP_synthase"/>
    <property type="match status" value="1"/>
</dbReference>
<organism evidence="20 21">
    <name type="scientific">candidate division WS5 bacterium</name>
    <dbReference type="NCBI Taxonomy" id="2093353"/>
    <lineage>
        <taxon>Bacteria</taxon>
        <taxon>candidate division WS5</taxon>
    </lineage>
</organism>
<dbReference type="PANTHER" id="PTHR43030">
    <property type="entry name" value="PHOSPHOENOLPYRUVATE SYNTHASE"/>
    <property type="match status" value="1"/>
</dbReference>
<evidence type="ECO:0000256" key="14">
    <source>
        <dbReference type="ARBA" id="ARBA00047700"/>
    </source>
</evidence>
<dbReference type="Pfam" id="PF01326">
    <property type="entry name" value="PPDK_N"/>
    <property type="match status" value="1"/>
</dbReference>
<dbReference type="Gene3D" id="3.20.20.60">
    <property type="entry name" value="Phosphoenolpyruvate-binding domains"/>
    <property type="match status" value="1"/>
</dbReference>
<dbReference type="InterPro" id="IPR036637">
    <property type="entry name" value="Phosphohistidine_dom_sf"/>
</dbReference>
<dbReference type="SUPFAM" id="SSF51621">
    <property type="entry name" value="Phosphoenolpyruvate/pyruvate domain"/>
    <property type="match status" value="1"/>
</dbReference>
<evidence type="ECO:0000256" key="7">
    <source>
        <dbReference type="ARBA" id="ARBA00022679"/>
    </source>
</evidence>
<keyword evidence="8 15" id="KW-0479">Metal-binding</keyword>
<keyword evidence="7 15" id="KW-0808">Transferase</keyword>
<comment type="pathway">
    <text evidence="3 15">Carbohydrate biosynthesis; gluconeogenesis.</text>
</comment>
<comment type="similarity">
    <text evidence="4 15">Belongs to the PEP-utilizing enzyme family.</text>
</comment>
<dbReference type="EC" id="2.7.9.2" evidence="5 15"/>
<evidence type="ECO:0000259" key="18">
    <source>
        <dbReference type="Pfam" id="PF01326"/>
    </source>
</evidence>
<dbReference type="Proteomes" id="UP000285655">
    <property type="component" value="Unassembled WGS sequence"/>
</dbReference>
<dbReference type="Gene3D" id="3.50.30.10">
    <property type="entry name" value="Phosphohistidine domain"/>
    <property type="match status" value="1"/>
</dbReference>
<dbReference type="InterPro" id="IPR018274">
    <property type="entry name" value="PEP_util_AS"/>
</dbReference>
<feature type="region of interest" description="Disordered" evidence="16">
    <location>
        <begin position="257"/>
        <end position="281"/>
    </location>
</feature>
<keyword evidence="10 15" id="KW-0418">Kinase</keyword>
<dbReference type="PROSITE" id="PS00742">
    <property type="entry name" value="PEP_ENZYMES_2"/>
    <property type="match status" value="1"/>
</dbReference>
<feature type="region of interest" description="Disordered" evidence="16">
    <location>
        <begin position="336"/>
        <end position="358"/>
    </location>
</feature>
<keyword evidence="11 15" id="KW-0067">ATP-binding</keyword>
<reference evidence="20 21" key="1">
    <citation type="journal article" date="2017" name="ISME J.">
        <title>Energy and carbon metabolisms in a deep terrestrial subsurface fluid microbial community.</title>
        <authorList>
            <person name="Momper L."/>
            <person name="Jungbluth S.P."/>
            <person name="Lee M.D."/>
            <person name="Amend J.P."/>
        </authorList>
    </citation>
    <scope>NUCLEOTIDE SEQUENCE [LARGE SCALE GENOMIC DNA]</scope>
    <source>
        <strain evidence="20">SURF_29</strain>
    </source>
</reference>
<dbReference type="FunFam" id="3.30.1490.20:FF:000010">
    <property type="entry name" value="Phosphoenolpyruvate synthase"/>
    <property type="match status" value="1"/>
</dbReference>
<dbReference type="SUPFAM" id="SSF56059">
    <property type="entry name" value="Glutathione synthetase ATP-binding domain-like"/>
    <property type="match status" value="1"/>
</dbReference>
<dbReference type="Gene3D" id="3.30.470.20">
    <property type="entry name" value="ATP-grasp fold, B domain"/>
    <property type="match status" value="1"/>
</dbReference>
<feature type="domain" description="PEP-utilising enzyme mobile" evidence="17">
    <location>
        <begin position="397"/>
        <end position="466"/>
    </location>
</feature>
<accession>A0A419DG55</accession>
<evidence type="ECO:0000256" key="10">
    <source>
        <dbReference type="ARBA" id="ARBA00022777"/>
    </source>
</evidence>
<dbReference type="EMBL" id="QZJW01000005">
    <property type="protein sequence ID" value="RJO62101.1"/>
    <property type="molecule type" value="Genomic_DNA"/>
</dbReference>
<dbReference type="NCBIfam" id="TIGR01418">
    <property type="entry name" value="PEP_synth"/>
    <property type="match status" value="1"/>
</dbReference>
<dbReference type="NCBIfam" id="NF005057">
    <property type="entry name" value="PRK06464.1"/>
    <property type="match status" value="1"/>
</dbReference>
<dbReference type="GO" id="GO:0008986">
    <property type="term" value="F:pyruvate, water dikinase activity"/>
    <property type="evidence" value="ECO:0007669"/>
    <property type="project" value="UniProtKB-EC"/>
</dbReference>
<evidence type="ECO:0000256" key="13">
    <source>
        <dbReference type="ARBA" id="ARBA00033470"/>
    </source>
</evidence>
<evidence type="ECO:0000256" key="16">
    <source>
        <dbReference type="SAM" id="MobiDB-lite"/>
    </source>
</evidence>
<dbReference type="GO" id="GO:0006094">
    <property type="term" value="P:gluconeogenesis"/>
    <property type="evidence" value="ECO:0007669"/>
    <property type="project" value="UniProtKB-UniPathway"/>
</dbReference>
<dbReference type="InterPro" id="IPR023151">
    <property type="entry name" value="PEP_util_CS"/>
</dbReference>
<evidence type="ECO:0000256" key="2">
    <source>
        <dbReference type="ARBA" id="ARBA00002988"/>
    </source>
</evidence>
<evidence type="ECO:0000256" key="8">
    <source>
        <dbReference type="ARBA" id="ARBA00022723"/>
    </source>
</evidence>
<dbReference type="InterPro" id="IPR040442">
    <property type="entry name" value="Pyrv_kinase-like_dom_sf"/>
</dbReference>
<evidence type="ECO:0000259" key="17">
    <source>
        <dbReference type="Pfam" id="PF00391"/>
    </source>
</evidence>
<keyword evidence="20" id="KW-0670">Pyruvate</keyword>
<feature type="domain" description="Pyruvate phosphate dikinase AMP/ATP-binding" evidence="18">
    <location>
        <begin position="17"/>
        <end position="342"/>
    </location>
</feature>
<dbReference type="GO" id="GO:0046872">
    <property type="term" value="F:metal ion binding"/>
    <property type="evidence" value="ECO:0007669"/>
    <property type="project" value="UniProtKB-KW"/>
</dbReference>
<dbReference type="AlphaFoldDB" id="A0A419DG55"/>
<evidence type="ECO:0000256" key="3">
    <source>
        <dbReference type="ARBA" id="ARBA00004742"/>
    </source>
</evidence>
<dbReference type="InterPro" id="IPR006319">
    <property type="entry name" value="PEP_synth"/>
</dbReference>
<dbReference type="InterPro" id="IPR000121">
    <property type="entry name" value="PEP_util_C"/>
</dbReference>
<evidence type="ECO:0000256" key="1">
    <source>
        <dbReference type="ARBA" id="ARBA00001946"/>
    </source>
</evidence>
<evidence type="ECO:0000313" key="21">
    <source>
        <dbReference type="Proteomes" id="UP000285655"/>
    </source>
</evidence>
<evidence type="ECO:0000313" key="20">
    <source>
        <dbReference type="EMBL" id="RJO62101.1"/>
    </source>
</evidence>
<dbReference type="InterPro" id="IPR013815">
    <property type="entry name" value="ATP_grasp_subdomain_1"/>
</dbReference>
<keyword evidence="9 15" id="KW-0547">Nucleotide-binding</keyword>
<dbReference type="Pfam" id="PF00391">
    <property type="entry name" value="PEP-utilizers"/>
    <property type="match status" value="1"/>
</dbReference>
<evidence type="ECO:0000256" key="9">
    <source>
        <dbReference type="ARBA" id="ARBA00022741"/>
    </source>
</evidence>
<dbReference type="GO" id="GO:0005524">
    <property type="term" value="F:ATP binding"/>
    <property type="evidence" value="ECO:0007669"/>
    <property type="project" value="UniProtKB-KW"/>
</dbReference>
<dbReference type="Gene3D" id="3.30.1490.20">
    <property type="entry name" value="ATP-grasp fold, A domain"/>
    <property type="match status" value="1"/>
</dbReference>
<comment type="cofactor">
    <cofactor evidence="1 15">
        <name>Mg(2+)</name>
        <dbReference type="ChEBI" id="CHEBI:18420"/>
    </cofactor>
</comment>
<evidence type="ECO:0000256" key="6">
    <source>
        <dbReference type="ARBA" id="ARBA00021623"/>
    </source>
</evidence>
<evidence type="ECO:0000256" key="12">
    <source>
        <dbReference type="ARBA" id="ARBA00022842"/>
    </source>
</evidence>
<evidence type="ECO:0000256" key="15">
    <source>
        <dbReference type="PIRNR" id="PIRNR000854"/>
    </source>
</evidence>
<evidence type="ECO:0000256" key="4">
    <source>
        <dbReference type="ARBA" id="ARBA00007837"/>
    </source>
</evidence>
<protein>
    <recommendedName>
        <fullName evidence="6 15">Phosphoenolpyruvate synthase</fullName>
        <shortName evidence="15">PEP synthase</shortName>
        <ecNumber evidence="5 15">2.7.9.2</ecNumber>
    </recommendedName>
    <alternativeName>
        <fullName evidence="13 15">Pyruvate, water dikinase</fullName>
    </alternativeName>
</protein>
<dbReference type="InterPro" id="IPR002192">
    <property type="entry name" value="PPDK_AMP/ATP-bd"/>
</dbReference>
<feature type="compositionally biased region" description="Polar residues" evidence="16">
    <location>
        <begin position="348"/>
        <end position="358"/>
    </location>
</feature>
<comment type="caution">
    <text evidence="20">The sequence shown here is derived from an EMBL/GenBank/DDBJ whole genome shotgun (WGS) entry which is preliminary data.</text>
</comment>
<dbReference type="UniPathway" id="UPA00138"/>
<dbReference type="SUPFAM" id="SSF52009">
    <property type="entry name" value="Phosphohistidine domain"/>
    <property type="match status" value="1"/>
</dbReference>